<organism evidence="1 2">
    <name type="scientific">Nepenthes gracilis</name>
    <name type="common">Slender pitcher plant</name>
    <dbReference type="NCBI Taxonomy" id="150966"/>
    <lineage>
        <taxon>Eukaryota</taxon>
        <taxon>Viridiplantae</taxon>
        <taxon>Streptophyta</taxon>
        <taxon>Embryophyta</taxon>
        <taxon>Tracheophyta</taxon>
        <taxon>Spermatophyta</taxon>
        <taxon>Magnoliopsida</taxon>
        <taxon>eudicotyledons</taxon>
        <taxon>Gunneridae</taxon>
        <taxon>Pentapetalae</taxon>
        <taxon>Caryophyllales</taxon>
        <taxon>Nepenthaceae</taxon>
        <taxon>Nepenthes</taxon>
    </lineage>
</organism>
<dbReference type="AlphaFoldDB" id="A0AAD3STG0"/>
<dbReference type="EMBL" id="BSYO01000018">
    <property type="protein sequence ID" value="GMH17540.1"/>
    <property type="molecule type" value="Genomic_DNA"/>
</dbReference>
<reference evidence="1" key="1">
    <citation type="submission" date="2023-05" db="EMBL/GenBank/DDBJ databases">
        <title>Nepenthes gracilis genome sequencing.</title>
        <authorList>
            <person name="Fukushima K."/>
        </authorList>
    </citation>
    <scope>NUCLEOTIDE SEQUENCE</scope>
    <source>
        <strain evidence="1">SING2019-196</strain>
    </source>
</reference>
<sequence>MVGLSICVKINPYCFIDHHDRRVKDFYYRRKRSGRSLEHLRPPVLCHTVRLLQLAFIVWDFLNGYQLGSGLWDTTLL</sequence>
<proteinExistence type="predicted"/>
<dbReference type="Proteomes" id="UP001279734">
    <property type="component" value="Unassembled WGS sequence"/>
</dbReference>
<evidence type="ECO:0000313" key="1">
    <source>
        <dbReference type="EMBL" id="GMH17540.1"/>
    </source>
</evidence>
<comment type="caution">
    <text evidence="1">The sequence shown here is derived from an EMBL/GenBank/DDBJ whole genome shotgun (WGS) entry which is preliminary data.</text>
</comment>
<accession>A0AAD3STG0</accession>
<protein>
    <submittedName>
        <fullName evidence="1">Uncharacterized protein</fullName>
    </submittedName>
</protein>
<name>A0AAD3STG0_NEPGR</name>
<keyword evidence="2" id="KW-1185">Reference proteome</keyword>
<evidence type="ECO:0000313" key="2">
    <source>
        <dbReference type="Proteomes" id="UP001279734"/>
    </source>
</evidence>
<gene>
    <name evidence="1" type="ORF">Nepgr_019381</name>
</gene>